<keyword evidence="8" id="KW-0325">Glycoprotein</keyword>
<keyword evidence="10 12" id="KW-0449">Lipoprotein</keyword>
<keyword evidence="4 12" id="KW-0336">GPI-anchor</keyword>
<evidence type="ECO:0000256" key="8">
    <source>
        <dbReference type="ARBA" id="ARBA00023180"/>
    </source>
</evidence>
<sequence length="569" mass="61455">MKFLVLFLVFAATAAAVSAAATSCSPSEDFFSRHNVSADDRNVPGSVCGGHCCGRGRETQLRNALRRTAEQRVASAVRPISELLLATKRTLQEHLTTLSYQLQNKTAIFFTQLYKSNAIRTHAPLAALYDDIRILLKSSSDEGNGAELGSPSPKDLTISTNKFFREVFPVAYQNVLKLYPKQFMPEYEACLKDAYDAVQPFGDVPQQLGVSLSQSLEAARALLQALLVGAEVLATSEGMLAASNEECSTKLLQLGGCSRCKGFNTSPCRNYCLNVARGCIGSLVVDLDAPWAGYVEGVERLARTDADAALRTLDSKVSSAIMHALENHVILEKKVRQECGPPTTLDTPNTATTWSTPGASRRDALRAPPPDTELLQFAATLSASKKLFASLSDRLCDEPDFANENNEQCWNGETIGEYTKALVSSASISDQKYNPEITATAHEDFRLAVLGVKLQHARQVLVSHSWAGSVPAAESFMQSDEAGDEGSGSGRSYSEDDATYDAEGSGEEGSGEQEAGSKAFEETTYSSTPRTSSAAAFEPLMSIVISFATYQFLQYLNQFRPVNCLSGAL</sequence>
<evidence type="ECO:0000256" key="12">
    <source>
        <dbReference type="RuleBase" id="RU003519"/>
    </source>
</evidence>
<dbReference type="KEGG" id="bany:112042976"/>
<proteinExistence type="inferred from homology"/>
<keyword evidence="5 14" id="KW-0732">Signal</keyword>
<keyword evidence="3" id="KW-1003">Cell membrane</keyword>
<comment type="function">
    <text evidence="12">Cell surface proteoglycan.</text>
</comment>
<dbReference type="Pfam" id="PF01153">
    <property type="entry name" value="Glypican"/>
    <property type="match status" value="1"/>
</dbReference>
<feature type="compositionally biased region" description="Acidic residues" evidence="13">
    <location>
        <begin position="495"/>
        <end position="511"/>
    </location>
</feature>
<keyword evidence="6 12" id="KW-0654">Proteoglycan</keyword>
<evidence type="ECO:0000256" key="6">
    <source>
        <dbReference type="ARBA" id="ARBA00022974"/>
    </source>
</evidence>
<evidence type="ECO:0000256" key="9">
    <source>
        <dbReference type="ARBA" id="ARBA00023207"/>
    </source>
</evidence>
<keyword evidence="15" id="KW-1185">Reference proteome</keyword>
<evidence type="ECO:0000256" key="4">
    <source>
        <dbReference type="ARBA" id="ARBA00022622"/>
    </source>
</evidence>
<feature type="region of interest" description="Disordered" evidence="13">
    <location>
        <begin position="339"/>
        <end position="367"/>
    </location>
</feature>
<comment type="similarity">
    <text evidence="2 11">Belongs to the glypican family.</text>
</comment>
<dbReference type="PROSITE" id="PS51257">
    <property type="entry name" value="PROKAR_LIPOPROTEIN"/>
    <property type="match status" value="1"/>
</dbReference>
<dbReference type="GO" id="GO:0005886">
    <property type="term" value="C:plasma membrane"/>
    <property type="evidence" value="ECO:0007669"/>
    <property type="project" value="UniProtKB-SubCell"/>
</dbReference>
<dbReference type="GO" id="GO:0098552">
    <property type="term" value="C:side of membrane"/>
    <property type="evidence" value="ECO:0007669"/>
    <property type="project" value="UniProtKB-KW"/>
</dbReference>
<feature type="compositionally biased region" description="Low complexity" evidence="13">
    <location>
        <begin position="341"/>
        <end position="353"/>
    </location>
</feature>
<evidence type="ECO:0000256" key="14">
    <source>
        <dbReference type="SAM" id="SignalP"/>
    </source>
</evidence>
<evidence type="ECO:0000256" key="3">
    <source>
        <dbReference type="ARBA" id="ARBA00022475"/>
    </source>
</evidence>
<keyword evidence="9 12" id="KW-0357">Heparan sulfate</keyword>
<evidence type="ECO:0000256" key="11">
    <source>
        <dbReference type="RuleBase" id="RU003518"/>
    </source>
</evidence>
<dbReference type="GeneID" id="112042976"/>
<dbReference type="OrthoDB" id="6380619at2759"/>
<gene>
    <name evidence="16" type="primary">LOC112042976</name>
</gene>
<accession>A0A6J1MI29</accession>
<dbReference type="PANTHER" id="PTHR10822:SF29">
    <property type="entry name" value="DIVISION ABNORMALLY DELAYED PROTEIN"/>
    <property type="match status" value="1"/>
</dbReference>
<dbReference type="Proteomes" id="UP001652582">
    <property type="component" value="Chromosome 4"/>
</dbReference>
<evidence type="ECO:0000256" key="1">
    <source>
        <dbReference type="ARBA" id="ARBA00004609"/>
    </source>
</evidence>
<dbReference type="PANTHER" id="PTHR10822">
    <property type="entry name" value="GLYPICAN"/>
    <property type="match status" value="1"/>
</dbReference>
<evidence type="ECO:0000256" key="13">
    <source>
        <dbReference type="SAM" id="MobiDB-lite"/>
    </source>
</evidence>
<dbReference type="GO" id="GO:1905475">
    <property type="term" value="P:regulation of protein localization to membrane"/>
    <property type="evidence" value="ECO:0007669"/>
    <property type="project" value="TreeGrafter"/>
</dbReference>
<name>A0A6J1MI29_BICAN</name>
<dbReference type="GO" id="GO:0005576">
    <property type="term" value="C:extracellular region"/>
    <property type="evidence" value="ECO:0007669"/>
    <property type="project" value="TreeGrafter"/>
</dbReference>
<comment type="subcellular location">
    <subcellularLocation>
        <location evidence="1 12">Cell membrane</location>
        <topology evidence="1 12">Lipid-anchor</topology>
        <topology evidence="1 12">GPI-anchor</topology>
    </subcellularLocation>
</comment>
<protein>
    <submittedName>
        <fullName evidence="16">Division abnormally delayed protein</fullName>
    </submittedName>
</protein>
<feature type="region of interest" description="Disordered" evidence="13">
    <location>
        <begin position="477"/>
        <end position="528"/>
    </location>
</feature>
<evidence type="ECO:0000256" key="10">
    <source>
        <dbReference type="ARBA" id="ARBA00023288"/>
    </source>
</evidence>
<dbReference type="GO" id="GO:0016477">
    <property type="term" value="P:cell migration"/>
    <property type="evidence" value="ECO:0007669"/>
    <property type="project" value="TreeGrafter"/>
</dbReference>
<dbReference type="CTD" id="39013"/>
<evidence type="ECO:0000256" key="7">
    <source>
        <dbReference type="ARBA" id="ARBA00023136"/>
    </source>
</evidence>
<dbReference type="InterPro" id="IPR001863">
    <property type="entry name" value="Glypican"/>
</dbReference>
<reference evidence="16" key="1">
    <citation type="submission" date="2025-08" db="UniProtKB">
        <authorList>
            <consortium name="RefSeq"/>
        </authorList>
    </citation>
    <scope>IDENTIFICATION</scope>
</reference>
<evidence type="ECO:0000313" key="16">
    <source>
        <dbReference type="RefSeq" id="XP_023933979.1"/>
    </source>
</evidence>
<organism evidence="15 16">
    <name type="scientific">Bicyclus anynana</name>
    <name type="common">Squinting bush brown butterfly</name>
    <dbReference type="NCBI Taxonomy" id="110368"/>
    <lineage>
        <taxon>Eukaryota</taxon>
        <taxon>Metazoa</taxon>
        <taxon>Ecdysozoa</taxon>
        <taxon>Arthropoda</taxon>
        <taxon>Hexapoda</taxon>
        <taxon>Insecta</taxon>
        <taxon>Pterygota</taxon>
        <taxon>Neoptera</taxon>
        <taxon>Endopterygota</taxon>
        <taxon>Lepidoptera</taxon>
        <taxon>Glossata</taxon>
        <taxon>Ditrysia</taxon>
        <taxon>Papilionoidea</taxon>
        <taxon>Nymphalidae</taxon>
        <taxon>Satyrinae</taxon>
        <taxon>Satyrini</taxon>
        <taxon>Mycalesina</taxon>
        <taxon>Bicyclus</taxon>
    </lineage>
</organism>
<dbReference type="GO" id="GO:0090263">
    <property type="term" value="P:positive regulation of canonical Wnt signaling pathway"/>
    <property type="evidence" value="ECO:0007669"/>
    <property type="project" value="TreeGrafter"/>
</dbReference>
<feature type="chain" id="PRO_5026931814" evidence="14">
    <location>
        <begin position="20"/>
        <end position="569"/>
    </location>
</feature>
<dbReference type="RefSeq" id="XP_023933979.1">
    <property type="nucleotide sequence ID" value="XM_024078211.2"/>
</dbReference>
<dbReference type="GO" id="GO:0009986">
    <property type="term" value="C:cell surface"/>
    <property type="evidence" value="ECO:0007669"/>
    <property type="project" value="TreeGrafter"/>
</dbReference>
<feature type="signal peptide" evidence="14">
    <location>
        <begin position="1"/>
        <end position="19"/>
    </location>
</feature>
<evidence type="ECO:0000256" key="2">
    <source>
        <dbReference type="ARBA" id="ARBA00010260"/>
    </source>
</evidence>
<keyword evidence="7 12" id="KW-0472">Membrane</keyword>
<dbReference type="AlphaFoldDB" id="A0A6J1MI29"/>
<evidence type="ECO:0000313" key="15">
    <source>
        <dbReference type="Proteomes" id="UP001652582"/>
    </source>
</evidence>
<evidence type="ECO:0000256" key="5">
    <source>
        <dbReference type="ARBA" id="ARBA00022729"/>
    </source>
</evidence>